<dbReference type="PANTHER" id="PTHR21066">
    <property type="entry name" value="ODORANT-BINDING PROTEIN 59A-RELATED"/>
    <property type="match status" value="1"/>
</dbReference>
<dbReference type="EMBL" id="KT875739">
    <property type="protein sequence ID" value="AOV87020.1"/>
    <property type="molecule type" value="mRNA"/>
</dbReference>
<organism evidence="6">
    <name type="scientific">Halyomorpha halys</name>
    <name type="common">Brown marmorated stink bug</name>
    <name type="synonym">Pentatoma halys</name>
    <dbReference type="NCBI Taxonomy" id="286706"/>
    <lineage>
        <taxon>Eukaryota</taxon>
        <taxon>Metazoa</taxon>
        <taxon>Ecdysozoa</taxon>
        <taxon>Arthropoda</taxon>
        <taxon>Hexapoda</taxon>
        <taxon>Insecta</taxon>
        <taxon>Pterygota</taxon>
        <taxon>Neoptera</taxon>
        <taxon>Paraneoptera</taxon>
        <taxon>Hemiptera</taxon>
        <taxon>Heteroptera</taxon>
        <taxon>Panheteroptera</taxon>
        <taxon>Pentatomomorpha</taxon>
        <taxon>Pentatomoidea</taxon>
        <taxon>Pentatomidae</taxon>
        <taxon>Pentatominae</taxon>
        <taxon>Halyomorpha</taxon>
    </lineage>
</organism>
<dbReference type="Gene3D" id="1.10.238.270">
    <property type="match status" value="1"/>
</dbReference>
<dbReference type="GO" id="GO:0005576">
    <property type="term" value="C:extracellular region"/>
    <property type="evidence" value="ECO:0007669"/>
    <property type="project" value="UniProtKB-SubCell"/>
</dbReference>
<name>A0A1L2JGP4_HALHY</name>
<dbReference type="Pfam" id="PF22651">
    <property type="entry name" value="OBP47_like"/>
    <property type="match status" value="1"/>
</dbReference>
<accession>A0A1L2JGP4</accession>
<feature type="domain" description="OBP47-like" evidence="5">
    <location>
        <begin position="61"/>
        <end position="182"/>
    </location>
</feature>
<keyword evidence="4" id="KW-0732">Signal</keyword>
<dbReference type="InterPro" id="IPR052295">
    <property type="entry name" value="Odorant-binding_protein"/>
</dbReference>
<dbReference type="InterPro" id="IPR054577">
    <property type="entry name" value="OBP47-like_dom"/>
</dbReference>
<protein>
    <submittedName>
        <fullName evidence="6">Odorant-binding protein 3</fullName>
    </submittedName>
</protein>
<reference evidence="6" key="2">
    <citation type="journal article" date="2016" name="Insect Mol. Biol.">
        <title>Identification and expression profile of odorant-binding proteins in Halyomorpha halys (Hemiptera: Pentatomidae).</title>
        <authorList>
            <person name="Paula D.P."/>
            <person name="Togawa R.C."/>
            <person name="Costa M.M."/>
            <person name="Grynberg P."/>
            <person name="Martins N.F."/>
            <person name="Andow D.A."/>
        </authorList>
    </citation>
    <scope>NUCLEOTIDE SEQUENCE</scope>
</reference>
<comment type="similarity">
    <text evidence="2">Belongs to the PBP/GOBP family.</text>
</comment>
<evidence type="ECO:0000256" key="1">
    <source>
        <dbReference type="ARBA" id="ARBA00004613"/>
    </source>
</evidence>
<feature type="signal peptide" evidence="4">
    <location>
        <begin position="1"/>
        <end position="23"/>
    </location>
</feature>
<evidence type="ECO:0000313" key="6">
    <source>
        <dbReference type="EMBL" id="AOV87020.1"/>
    </source>
</evidence>
<evidence type="ECO:0000256" key="2">
    <source>
        <dbReference type="ARBA" id="ARBA00008098"/>
    </source>
</evidence>
<feature type="chain" id="PRO_5012656589" evidence="4">
    <location>
        <begin position="24"/>
        <end position="197"/>
    </location>
</feature>
<evidence type="ECO:0000256" key="4">
    <source>
        <dbReference type="SAM" id="SignalP"/>
    </source>
</evidence>
<reference evidence="6" key="1">
    <citation type="submission" date="2015-10" db="EMBL/GenBank/DDBJ databases">
        <authorList>
            <person name="Gilbert D.G."/>
        </authorList>
    </citation>
    <scope>NUCLEOTIDE SEQUENCE</scope>
</reference>
<dbReference type="OrthoDB" id="7730192at2759"/>
<dbReference type="AlphaFoldDB" id="A0A1L2JGP4"/>
<keyword evidence="3" id="KW-0964">Secreted</keyword>
<evidence type="ECO:0000259" key="5">
    <source>
        <dbReference type="Pfam" id="PF22651"/>
    </source>
</evidence>
<comment type="subcellular location">
    <subcellularLocation>
        <location evidence="1">Secreted</location>
    </subcellularLocation>
</comment>
<proteinExistence type="evidence at transcript level"/>
<sequence>MSRLHDVKLMLLCTACLMAVAHGGVVVDECTSFQEKPPPLCCRYGDGNNDNDKEEEMERNMKLCLNEYMGDLSRTSRGEERISLMECVGECVFNYSKLLTPDLKLNKDVIMDMDDIVDEDPKWKAIDEAAINTCFDKIDAEISDSAKCKSGSYQLVRCMVRERFFNCPNDAWTESDECREYKMVVQRCTGLIPELYE</sequence>
<evidence type="ECO:0000256" key="3">
    <source>
        <dbReference type="ARBA" id="ARBA00022525"/>
    </source>
</evidence>